<reference evidence="2" key="1">
    <citation type="submission" date="2021-01" db="EMBL/GenBank/DDBJ databases">
        <title>Fulvivirga kasyanovii gen. nov., sp nov., a novel member of the phylum Bacteroidetes isolated from seawater in a mussel farm.</title>
        <authorList>
            <person name="Zhao L.-H."/>
            <person name="Wang Z.-J."/>
        </authorList>
    </citation>
    <scope>NUCLEOTIDE SEQUENCE</scope>
    <source>
        <strain evidence="2">2943</strain>
    </source>
</reference>
<protein>
    <submittedName>
        <fullName evidence="2">Uncharacterized protein</fullName>
    </submittedName>
</protein>
<gene>
    <name evidence="2" type="ORF">JL102_13785</name>
</gene>
<proteinExistence type="predicted"/>
<comment type="caution">
    <text evidence="2">The sequence shown here is derived from an EMBL/GenBank/DDBJ whole genome shotgun (WGS) entry which is preliminary data.</text>
</comment>
<keyword evidence="1" id="KW-0472">Membrane</keyword>
<evidence type="ECO:0000256" key="1">
    <source>
        <dbReference type="SAM" id="Phobius"/>
    </source>
</evidence>
<name>A0A937FB28_9BACT</name>
<dbReference type="AlphaFoldDB" id="A0A937FB28"/>
<organism evidence="2 3">
    <name type="scientific">Fulvivirga sediminis</name>
    <dbReference type="NCBI Taxonomy" id="2803949"/>
    <lineage>
        <taxon>Bacteria</taxon>
        <taxon>Pseudomonadati</taxon>
        <taxon>Bacteroidota</taxon>
        <taxon>Cytophagia</taxon>
        <taxon>Cytophagales</taxon>
        <taxon>Fulvivirgaceae</taxon>
        <taxon>Fulvivirga</taxon>
    </lineage>
</organism>
<dbReference type="EMBL" id="JAESIY010000007">
    <property type="protein sequence ID" value="MBL3657213.1"/>
    <property type="molecule type" value="Genomic_DNA"/>
</dbReference>
<feature type="transmembrane region" description="Helical" evidence="1">
    <location>
        <begin position="78"/>
        <end position="107"/>
    </location>
</feature>
<evidence type="ECO:0000313" key="2">
    <source>
        <dbReference type="EMBL" id="MBL3657213.1"/>
    </source>
</evidence>
<sequence length="122" mass="14105">MGKIKIVSNYAAKVYIDEKNVGIIKKETKEYELEPGQHIIYARTAWCRSEKLTINITSDEICEFTLASFKYENVAKAVIMMLAALFMLTKSFIFLVIAGFCFLYPLYFVSIGYNQYLQLKRS</sequence>
<keyword evidence="1" id="KW-1133">Transmembrane helix</keyword>
<dbReference type="RefSeq" id="WP_202245001.1">
    <property type="nucleotide sequence ID" value="NZ_JAESIY010000007.1"/>
</dbReference>
<dbReference type="Proteomes" id="UP000659388">
    <property type="component" value="Unassembled WGS sequence"/>
</dbReference>
<keyword evidence="1" id="KW-0812">Transmembrane</keyword>
<keyword evidence="3" id="KW-1185">Reference proteome</keyword>
<evidence type="ECO:0000313" key="3">
    <source>
        <dbReference type="Proteomes" id="UP000659388"/>
    </source>
</evidence>
<accession>A0A937FB28</accession>